<dbReference type="Proteomes" id="UP001470230">
    <property type="component" value="Unassembled WGS sequence"/>
</dbReference>
<evidence type="ECO:0000313" key="2">
    <source>
        <dbReference type="Proteomes" id="UP001470230"/>
    </source>
</evidence>
<proteinExistence type="predicted"/>
<dbReference type="SUPFAM" id="SSF52833">
    <property type="entry name" value="Thioredoxin-like"/>
    <property type="match status" value="1"/>
</dbReference>
<reference evidence="1 2" key="1">
    <citation type="submission" date="2024-04" db="EMBL/GenBank/DDBJ databases">
        <title>Tritrichomonas musculus Genome.</title>
        <authorList>
            <person name="Alves-Ferreira E."/>
            <person name="Grigg M."/>
            <person name="Lorenzi H."/>
            <person name="Galac M."/>
        </authorList>
    </citation>
    <scope>NUCLEOTIDE SEQUENCE [LARGE SCALE GENOMIC DNA]</scope>
    <source>
        <strain evidence="1 2">EAF2021</strain>
    </source>
</reference>
<dbReference type="InterPro" id="IPR052842">
    <property type="entry name" value="ER_Co-chaperone"/>
</dbReference>
<dbReference type="EMBL" id="JAPFFF010000014">
    <property type="protein sequence ID" value="KAK8870317.1"/>
    <property type="molecule type" value="Genomic_DNA"/>
</dbReference>
<dbReference type="InterPro" id="IPR036249">
    <property type="entry name" value="Thioredoxin-like_sf"/>
</dbReference>
<dbReference type="Gene3D" id="3.40.30.10">
    <property type="entry name" value="Glutaredoxin"/>
    <property type="match status" value="1"/>
</dbReference>
<gene>
    <name evidence="1" type="ORF">M9Y10_008195</name>
</gene>
<evidence type="ECO:0008006" key="3">
    <source>
        <dbReference type="Google" id="ProtNLM"/>
    </source>
</evidence>
<comment type="caution">
    <text evidence="1">The sequence shown here is derived from an EMBL/GenBank/DDBJ whole genome shotgun (WGS) entry which is preliminary data.</text>
</comment>
<keyword evidence="2" id="KW-1185">Reference proteome</keyword>
<protein>
    <recommendedName>
        <fullName evidence="3">Thioredoxin domain-containing protein</fullName>
    </recommendedName>
</protein>
<organism evidence="1 2">
    <name type="scientific">Tritrichomonas musculus</name>
    <dbReference type="NCBI Taxonomy" id="1915356"/>
    <lineage>
        <taxon>Eukaryota</taxon>
        <taxon>Metamonada</taxon>
        <taxon>Parabasalia</taxon>
        <taxon>Tritrichomonadida</taxon>
        <taxon>Tritrichomonadidae</taxon>
        <taxon>Tritrichomonas</taxon>
    </lineage>
</organism>
<name>A0ABR2IY97_9EUKA</name>
<dbReference type="PANTHER" id="PTHR45184:SF1">
    <property type="entry name" value="DNAJ PROTEIN ERDJ3A"/>
    <property type="match status" value="1"/>
</dbReference>
<evidence type="ECO:0000313" key="1">
    <source>
        <dbReference type="EMBL" id="KAK8870317.1"/>
    </source>
</evidence>
<dbReference type="PANTHER" id="PTHR45184">
    <property type="entry name" value="DNAJ PROTEIN ERDJ3A"/>
    <property type="match status" value="1"/>
</dbReference>
<sequence length="334" mass="39374">MILYLLTLINAFEEPEGLVSLNKVLFRRYVEARDPSQPWLVAFVRNGSKKCARCIPYLEQVASRSYGYMFVGTIDQDNEPVLVSDYHVKKNWTIFLFNKDGAKQLTFPCDPQKYYRLLLDSLPNNVLEADPSWIESSKKKPSAILFTSRFKVPHMWRALSGWFKDRLRIGLCTEQEFFEKFKITRTPTVLYLNSSGQYLVRNVQDYKTLRSYLELFRKNQNLPIKPMIQRFFLSSQFKDECKPGLVCVFDTSRSIDSRFQLRETRFTDERLRFFSGSTDLPYKFMKDDEIWIFNGDKTGLNPVTDIQELDDMIKFTLKGSIKWTPISEYEKDEL</sequence>
<accession>A0ABR2IY97</accession>